<organism evidence="2 4">
    <name type="scientific">Legionella moravica</name>
    <dbReference type="NCBI Taxonomy" id="39962"/>
    <lineage>
        <taxon>Bacteria</taxon>
        <taxon>Pseudomonadati</taxon>
        <taxon>Pseudomonadota</taxon>
        <taxon>Gammaproteobacteria</taxon>
        <taxon>Legionellales</taxon>
        <taxon>Legionellaceae</taxon>
        <taxon>Legionella</taxon>
    </lineage>
</organism>
<keyword evidence="3" id="KW-1185">Reference proteome</keyword>
<dbReference type="Proteomes" id="UP000254040">
    <property type="component" value="Unassembled WGS sequence"/>
</dbReference>
<accession>A0A378K3B3</accession>
<name>A0A378K3B3_9GAMM</name>
<protein>
    <submittedName>
        <fullName evidence="2">Uncharacterized protein</fullName>
    </submittedName>
</protein>
<dbReference type="EMBL" id="LNYN01000020">
    <property type="protein sequence ID" value="KTD34463.1"/>
    <property type="molecule type" value="Genomic_DNA"/>
</dbReference>
<dbReference type="Proteomes" id="UP000054985">
    <property type="component" value="Unassembled WGS sequence"/>
</dbReference>
<evidence type="ECO:0000313" key="2">
    <source>
        <dbReference type="EMBL" id="STX64182.1"/>
    </source>
</evidence>
<sequence>MVYWVQGNAQQIFKAFDLEWLLRIRDNTFSSETKFLGTEQQASEFISKWQSTGQVPHLAPGTISAANLFLIFGPPYQPFKLAGESLAHYEKQIARHDFAYFNDLQEPCGLTLIYRKDNPSQWFLGLMNNTHLAPEKRVVTLLSGVDLKPYLKPEETVLRVSQAGDELESLLDPINYPFIQYQLKNVIKAETGEIDLGAPCVDALSTYIQFDKSNDTHLKPNGVRERILAYNLFISPNMMWDLLHKKDGLQKELESVQLTDDYRLNKNLLQMIVVFYEEKSLKRNQDLLRDHEFIKDMGALMWDPQQIKLLPELRAKEYDLELVQLILSKEAYYRAFKVLLELGIAQDAPDLYKDPNKLEQLSYINSLTESDCRKLCLIFWAKGKLSLQELTEVVQATQQYPMLATTLVALDQSKRIISIKDLRKHALNPLIHMQKSILHHYINEFEQYGLNKSVLTKLSLEELHDLSSSFRVLKQTGITSSEEYSWVLKKNNQGQILRIFLPELSQIADIEQRKTLVNILYKGVQKGVVSQGKALLEITDKNLYSIALQLHKRFICVKQMQDLRFTNEVIALASEAESLNGLRFRNVIFQVEEQCKGVHERLRKSSTDRDKVSKWQRADEDYRRALYSIAFEGITQPGTDITSKIKQAEKKVLDIVDPEMKSWLHKILVIIANIVITTLTLGVANDIKERHTGNYWFFNQTTSGEKLRTLDKEVQSLIECPDSEIPKLK</sequence>
<dbReference type="EMBL" id="UGOG01000001">
    <property type="protein sequence ID" value="STX64182.1"/>
    <property type="molecule type" value="Genomic_DNA"/>
</dbReference>
<dbReference type="STRING" id="39962.Lmor_1860"/>
<proteinExistence type="predicted"/>
<evidence type="ECO:0000313" key="1">
    <source>
        <dbReference type="EMBL" id="KTD34463.1"/>
    </source>
</evidence>
<dbReference type="AlphaFoldDB" id="A0A378K3B3"/>
<reference evidence="2 4" key="2">
    <citation type="submission" date="2018-06" db="EMBL/GenBank/DDBJ databases">
        <authorList>
            <consortium name="Pathogen Informatics"/>
            <person name="Doyle S."/>
        </authorList>
    </citation>
    <scope>NUCLEOTIDE SEQUENCE [LARGE SCALE GENOMIC DNA]</scope>
    <source>
        <strain evidence="2 4">NCTC12239</strain>
    </source>
</reference>
<evidence type="ECO:0000313" key="4">
    <source>
        <dbReference type="Proteomes" id="UP000254040"/>
    </source>
</evidence>
<evidence type="ECO:0000313" key="3">
    <source>
        <dbReference type="Proteomes" id="UP000054985"/>
    </source>
</evidence>
<reference evidence="1 3" key="1">
    <citation type="submission" date="2015-11" db="EMBL/GenBank/DDBJ databases">
        <title>Genomic analysis of 38 Legionella species identifies large and diverse effector repertoires.</title>
        <authorList>
            <person name="Burstein D."/>
            <person name="Amaro F."/>
            <person name="Zusman T."/>
            <person name="Lifshitz Z."/>
            <person name="Cohen O."/>
            <person name="Gilbert J.A."/>
            <person name="Pupko T."/>
            <person name="Shuman H.A."/>
            <person name="Segal G."/>
        </authorList>
    </citation>
    <scope>NUCLEOTIDE SEQUENCE [LARGE SCALE GENOMIC DNA]</scope>
    <source>
        <strain evidence="1 3">ATCC 43877</strain>
    </source>
</reference>
<dbReference type="RefSeq" id="WP_238584744.1">
    <property type="nucleotide sequence ID" value="NZ_CAAAJG010000052.1"/>
</dbReference>
<gene>
    <name evidence="1" type="ORF">Lmor_1860</name>
    <name evidence="2" type="ORF">NCTC12239_03144</name>
</gene>